<gene>
    <name evidence="1" type="ORF">ST47_g309</name>
</gene>
<dbReference type="OrthoDB" id="2993351at2759"/>
<protein>
    <submittedName>
        <fullName evidence="1">Uncharacterized protein</fullName>
    </submittedName>
</protein>
<accession>A0A163MAQ0</accession>
<sequence>MHHLTPQYRCIGKGFCGSVWTLENSEDDEHTAIKREDSEPDRSLTKDYNMHVQDLQSRPQHPPTQPLSILRCHTLLQQSDPWWQAQVHRFRAGY</sequence>
<dbReference type="Proteomes" id="UP000076837">
    <property type="component" value="Unassembled WGS sequence"/>
</dbReference>
<dbReference type="AlphaFoldDB" id="A0A163MAQ0"/>
<evidence type="ECO:0000313" key="1">
    <source>
        <dbReference type="EMBL" id="KZM28546.1"/>
    </source>
</evidence>
<dbReference type="EMBL" id="JYNV01000014">
    <property type="protein sequence ID" value="KZM28546.1"/>
    <property type="molecule type" value="Genomic_DNA"/>
</dbReference>
<organism evidence="1 2">
    <name type="scientific">Didymella rabiei</name>
    <name type="common">Chickpea ascochyta blight fungus</name>
    <name type="synonym">Mycosphaerella rabiei</name>
    <dbReference type="NCBI Taxonomy" id="5454"/>
    <lineage>
        <taxon>Eukaryota</taxon>
        <taxon>Fungi</taxon>
        <taxon>Dikarya</taxon>
        <taxon>Ascomycota</taxon>
        <taxon>Pezizomycotina</taxon>
        <taxon>Dothideomycetes</taxon>
        <taxon>Pleosporomycetidae</taxon>
        <taxon>Pleosporales</taxon>
        <taxon>Pleosporineae</taxon>
        <taxon>Didymellaceae</taxon>
        <taxon>Ascochyta</taxon>
    </lineage>
</organism>
<comment type="caution">
    <text evidence="1">The sequence shown here is derived from an EMBL/GenBank/DDBJ whole genome shotgun (WGS) entry which is preliminary data.</text>
</comment>
<name>A0A163MAQ0_DIDRA</name>
<proteinExistence type="predicted"/>
<dbReference type="STRING" id="5454.A0A163MAQ0"/>
<evidence type="ECO:0000313" key="2">
    <source>
        <dbReference type="Proteomes" id="UP000076837"/>
    </source>
</evidence>
<keyword evidence="2" id="KW-1185">Reference proteome</keyword>
<reference evidence="1 2" key="1">
    <citation type="journal article" date="2016" name="Sci. Rep.">
        <title>Draft genome sequencing and secretome analysis of fungal phytopathogen Ascochyta rabiei provides insight into the necrotrophic effector repertoire.</title>
        <authorList>
            <person name="Verma S."/>
            <person name="Gazara R.K."/>
            <person name="Nizam S."/>
            <person name="Parween S."/>
            <person name="Chattopadhyay D."/>
            <person name="Verma P.K."/>
        </authorList>
    </citation>
    <scope>NUCLEOTIDE SEQUENCE [LARGE SCALE GENOMIC DNA]</scope>
    <source>
        <strain evidence="1 2">ArDII</strain>
    </source>
</reference>